<sequence length="125" mass="13443">MVCKPPSLSFRSSDPPLRMDDAGGQTAAARGPEDPYFRFTQRPVPRRCRQVATIYDGACYGLGTSCTGRTWSGFAAALKALTALIRSPRRVGNGLAGSFRPVIGCGLYRARAPQREGLRGTSTPH</sequence>
<protein>
    <submittedName>
        <fullName evidence="2">Uncharacterized protein</fullName>
    </submittedName>
</protein>
<name>A0A0P7ASC2_9HYPO</name>
<evidence type="ECO:0000313" key="3">
    <source>
        <dbReference type="Proteomes" id="UP000050424"/>
    </source>
</evidence>
<organism evidence="2 3">
    <name type="scientific">Neonectria ditissima</name>
    <dbReference type="NCBI Taxonomy" id="78410"/>
    <lineage>
        <taxon>Eukaryota</taxon>
        <taxon>Fungi</taxon>
        <taxon>Dikarya</taxon>
        <taxon>Ascomycota</taxon>
        <taxon>Pezizomycotina</taxon>
        <taxon>Sordariomycetes</taxon>
        <taxon>Hypocreomycetidae</taxon>
        <taxon>Hypocreales</taxon>
        <taxon>Nectriaceae</taxon>
        <taxon>Neonectria</taxon>
    </lineage>
</organism>
<keyword evidence="3" id="KW-1185">Reference proteome</keyword>
<feature type="region of interest" description="Disordered" evidence="1">
    <location>
        <begin position="1"/>
        <end position="36"/>
    </location>
</feature>
<dbReference type="Proteomes" id="UP000050424">
    <property type="component" value="Unassembled WGS sequence"/>
</dbReference>
<dbReference type="EMBL" id="LKCW01000079">
    <property type="protein sequence ID" value="KPM40658.1"/>
    <property type="molecule type" value="Genomic_DNA"/>
</dbReference>
<accession>A0A0P7ASC2</accession>
<evidence type="ECO:0000313" key="2">
    <source>
        <dbReference type="EMBL" id="KPM40658.1"/>
    </source>
</evidence>
<comment type="caution">
    <text evidence="2">The sequence shown here is derived from an EMBL/GenBank/DDBJ whole genome shotgun (WGS) entry which is preliminary data.</text>
</comment>
<reference evidence="2 3" key="1">
    <citation type="submission" date="2015-09" db="EMBL/GenBank/DDBJ databases">
        <title>Draft genome of a European isolate of the apple canker pathogen Neonectria ditissima.</title>
        <authorList>
            <person name="Gomez-Cortecero A."/>
            <person name="Harrison R.J."/>
            <person name="Armitage A.D."/>
        </authorList>
    </citation>
    <scope>NUCLEOTIDE SEQUENCE [LARGE SCALE GENOMIC DNA]</scope>
    <source>
        <strain evidence="2 3">R09/05</strain>
    </source>
</reference>
<proteinExistence type="predicted"/>
<gene>
    <name evidence="2" type="ORF">AK830_g5923</name>
</gene>
<dbReference type="AlphaFoldDB" id="A0A0P7ASC2"/>
<evidence type="ECO:0000256" key="1">
    <source>
        <dbReference type="SAM" id="MobiDB-lite"/>
    </source>
</evidence>